<evidence type="ECO:0000259" key="10">
    <source>
        <dbReference type="SMART" id="SM00382"/>
    </source>
</evidence>
<dbReference type="InterPro" id="IPR020003">
    <property type="entry name" value="ATPase_a/bsu_AS"/>
</dbReference>
<dbReference type="SMART" id="SM00382">
    <property type="entry name" value="AAA"/>
    <property type="match status" value="1"/>
</dbReference>
<dbReference type="Pfam" id="PF00006">
    <property type="entry name" value="ATP-synt_ab"/>
    <property type="match status" value="1"/>
</dbReference>
<evidence type="ECO:0000256" key="2">
    <source>
        <dbReference type="ARBA" id="ARBA00022448"/>
    </source>
</evidence>
<evidence type="ECO:0000313" key="12">
    <source>
        <dbReference type="Proteomes" id="UP000095765"/>
    </source>
</evidence>
<evidence type="ECO:0000256" key="8">
    <source>
        <dbReference type="ARBA" id="ARBA00023065"/>
    </source>
</evidence>
<dbReference type="CDD" id="cd18117">
    <property type="entry name" value="ATP-synt_flagellum-secretory_path_III_N"/>
    <property type="match status" value="1"/>
</dbReference>
<dbReference type="CDD" id="cd18114">
    <property type="entry name" value="ATP-synt_flagellum-secretory_path_III_C"/>
    <property type="match status" value="1"/>
</dbReference>
<reference evidence="11 12" key="1">
    <citation type="submission" date="2015-09" db="EMBL/GenBank/DDBJ databases">
        <authorList>
            <consortium name="Pathogen Informatics"/>
        </authorList>
    </citation>
    <scope>NUCLEOTIDE SEQUENCE [LARGE SCALE GENOMIC DNA]</scope>
    <source>
        <strain evidence="11 12">2789STDY5834939</strain>
    </source>
</reference>
<dbReference type="GO" id="GO:0005737">
    <property type="term" value="C:cytoplasm"/>
    <property type="evidence" value="ECO:0007669"/>
    <property type="project" value="UniProtKB-SubCell"/>
</dbReference>
<dbReference type="InterPro" id="IPR050053">
    <property type="entry name" value="ATPase_alpha/beta_chains"/>
</dbReference>
<accession>A0A174NSM0</accession>
<keyword evidence="11" id="KW-0378">Hydrolase</keyword>
<dbReference type="Pfam" id="PF02874">
    <property type="entry name" value="ATP-synt_ab_N"/>
    <property type="match status" value="1"/>
</dbReference>
<dbReference type="GO" id="GO:0044780">
    <property type="term" value="P:bacterial-type flagellum assembly"/>
    <property type="evidence" value="ECO:0007669"/>
    <property type="project" value="InterPro"/>
</dbReference>
<dbReference type="NCBIfam" id="TIGR03497">
    <property type="entry name" value="FliI_clade2"/>
    <property type="match status" value="1"/>
</dbReference>
<evidence type="ECO:0000256" key="4">
    <source>
        <dbReference type="ARBA" id="ARBA00022741"/>
    </source>
</evidence>
<dbReference type="GO" id="GO:0030257">
    <property type="term" value="C:type III protein secretion system complex"/>
    <property type="evidence" value="ECO:0007669"/>
    <property type="project" value="InterPro"/>
</dbReference>
<evidence type="ECO:0000256" key="3">
    <source>
        <dbReference type="ARBA" id="ARBA00022490"/>
    </source>
</evidence>
<comment type="catalytic activity">
    <reaction evidence="9">
        <text>ATP + H2O + cellular proteinSide 1 = ADP + phosphate + cellular proteinSide 2.</text>
        <dbReference type="EC" id="7.4.2.8"/>
    </reaction>
</comment>
<evidence type="ECO:0000256" key="1">
    <source>
        <dbReference type="ARBA" id="ARBA00004496"/>
    </source>
</evidence>
<organism evidence="11 12">
    <name type="scientific">Anaerotruncus colihominis</name>
    <dbReference type="NCBI Taxonomy" id="169435"/>
    <lineage>
        <taxon>Bacteria</taxon>
        <taxon>Bacillati</taxon>
        <taxon>Bacillota</taxon>
        <taxon>Clostridia</taxon>
        <taxon>Eubacteriales</taxon>
        <taxon>Oscillospiraceae</taxon>
        <taxon>Anaerotruncus</taxon>
    </lineage>
</organism>
<dbReference type="PROSITE" id="PS00152">
    <property type="entry name" value="ATPASE_ALPHA_BETA"/>
    <property type="match status" value="1"/>
</dbReference>
<dbReference type="EMBL" id="CZBE01000006">
    <property type="protein sequence ID" value="CUP51664.1"/>
    <property type="molecule type" value="Genomic_DNA"/>
</dbReference>
<protein>
    <submittedName>
        <fullName evidence="11">Probable ATP synthase YscN</fullName>
        <ecNumber evidence="11">3.6.3.14</ecNumber>
    </submittedName>
</protein>
<evidence type="ECO:0000256" key="5">
    <source>
        <dbReference type="ARBA" id="ARBA00022840"/>
    </source>
</evidence>
<name>A0A174NSM0_9FIRM</name>
<proteinExistence type="predicted"/>
<dbReference type="SUPFAM" id="SSF52540">
    <property type="entry name" value="P-loop containing nucleoside triphosphate hydrolases"/>
    <property type="match status" value="1"/>
</dbReference>
<keyword evidence="6" id="KW-0653">Protein transport</keyword>
<dbReference type="EC" id="3.6.3.14" evidence="11"/>
<dbReference type="InterPro" id="IPR027417">
    <property type="entry name" value="P-loop_NTPase"/>
</dbReference>
<dbReference type="GO" id="GO:0016887">
    <property type="term" value="F:ATP hydrolysis activity"/>
    <property type="evidence" value="ECO:0007669"/>
    <property type="project" value="InterPro"/>
</dbReference>
<dbReference type="InterPro" id="IPR040627">
    <property type="entry name" value="T3SS_ATPase_C"/>
</dbReference>
<dbReference type="InterPro" id="IPR005714">
    <property type="entry name" value="ATPase_T3SS_FliI/YscN"/>
</dbReference>
<dbReference type="Gene3D" id="3.40.50.12240">
    <property type="match status" value="1"/>
</dbReference>
<dbReference type="Proteomes" id="UP000095765">
    <property type="component" value="Unassembled WGS sequence"/>
</dbReference>
<keyword evidence="4" id="KW-0547">Nucleotide-binding</keyword>
<dbReference type="FunFam" id="3.40.50.12240:FF:000002">
    <property type="entry name" value="Flagellum-specific ATP synthase FliI"/>
    <property type="match status" value="1"/>
</dbReference>
<keyword evidence="7" id="KW-1278">Translocase</keyword>
<keyword evidence="5" id="KW-0067">ATP-binding</keyword>
<dbReference type="GO" id="GO:0046933">
    <property type="term" value="F:proton-transporting ATP synthase activity, rotational mechanism"/>
    <property type="evidence" value="ECO:0007669"/>
    <property type="project" value="TreeGrafter"/>
</dbReference>
<dbReference type="InterPro" id="IPR004100">
    <property type="entry name" value="ATPase_F1/V1/A1_a/bsu_N"/>
</dbReference>
<evidence type="ECO:0000313" key="11">
    <source>
        <dbReference type="EMBL" id="CUP51664.1"/>
    </source>
</evidence>
<dbReference type="InterPro" id="IPR022425">
    <property type="entry name" value="FliI_clade2"/>
</dbReference>
<dbReference type="AlphaFoldDB" id="A0A174NSM0"/>
<keyword evidence="3" id="KW-0963">Cytoplasm</keyword>
<keyword evidence="8" id="KW-0406">Ion transport</keyword>
<dbReference type="Pfam" id="PF18269">
    <property type="entry name" value="T3SS_ATPase_C"/>
    <property type="match status" value="1"/>
</dbReference>
<sequence>MAGVVDIAPYRRAIRLNDLYAHYGKVEKIVGMMVEATGVTCNIGDVCNIQIDANNSILAEAVGLKGNSVQLMPYQDVTGIGFGSVVIPTGQSLTLRMSDELIGRTVDAMGNPIDGGPAFQSGESYSINGTYSNPMDRPPITDVIEIGIKAIDGLLTIGKGQRMGIFAGSGVGKSTLMGMIARNIKADVNVIALVGERGREVVEFINRDLGPEGVKRSVLVVATSDTPAMMRSKCALTATAIAEYFRDQGKDVLLMMDSLTRFCMAQREIGLSVGEPPVARGYTPSIYSALPKLLERSGNFEHGSITGIYTVLVEGDDTNEPISDTVRGIVDGHIVLSRKVAMKNHYPAIDVLASISRLMAGIATPEHNFAAGRLRAMLSIYQENQDLISIGAYKGGSNPELDEAMRHIDQINKLLQQAVDVKVDFNDTIQMMLDIIK</sequence>
<evidence type="ECO:0000256" key="7">
    <source>
        <dbReference type="ARBA" id="ARBA00022967"/>
    </source>
</evidence>
<dbReference type="InterPro" id="IPR003593">
    <property type="entry name" value="AAA+_ATPase"/>
</dbReference>
<keyword evidence="2" id="KW-0813">Transport</keyword>
<dbReference type="GO" id="GO:0030254">
    <property type="term" value="P:protein secretion by the type III secretion system"/>
    <property type="evidence" value="ECO:0007669"/>
    <property type="project" value="InterPro"/>
</dbReference>
<dbReference type="CDD" id="cd01136">
    <property type="entry name" value="ATPase_flagellum-secretory_path_III"/>
    <property type="match status" value="1"/>
</dbReference>
<feature type="domain" description="AAA+ ATPase" evidence="10">
    <location>
        <begin position="159"/>
        <end position="340"/>
    </location>
</feature>
<evidence type="ECO:0000256" key="6">
    <source>
        <dbReference type="ARBA" id="ARBA00022927"/>
    </source>
</evidence>
<comment type="subcellular location">
    <subcellularLocation>
        <location evidence="1">Cytoplasm</location>
    </subcellularLocation>
</comment>
<evidence type="ECO:0000256" key="9">
    <source>
        <dbReference type="ARBA" id="ARBA00034006"/>
    </source>
</evidence>
<dbReference type="GO" id="GO:0008564">
    <property type="term" value="F:protein-exporting ATPase activity"/>
    <property type="evidence" value="ECO:0007669"/>
    <property type="project" value="UniProtKB-EC"/>
</dbReference>
<dbReference type="PANTHER" id="PTHR15184">
    <property type="entry name" value="ATP SYNTHASE"/>
    <property type="match status" value="1"/>
</dbReference>
<dbReference type="NCBIfam" id="TIGR01026">
    <property type="entry name" value="fliI_yscN"/>
    <property type="match status" value="1"/>
</dbReference>
<dbReference type="PANTHER" id="PTHR15184:SF9">
    <property type="entry name" value="SPI-1 TYPE 3 SECRETION SYSTEM ATPASE"/>
    <property type="match status" value="1"/>
</dbReference>
<dbReference type="InterPro" id="IPR000194">
    <property type="entry name" value="ATPase_F1/V1/A1_a/bsu_nucl-bd"/>
</dbReference>
<dbReference type="GO" id="GO:0005524">
    <property type="term" value="F:ATP binding"/>
    <property type="evidence" value="ECO:0007669"/>
    <property type="project" value="UniProtKB-KW"/>
</dbReference>
<gene>
    <name evidence="11" type="primary">yscN</name>
    <name evidence="11" type="ORF">ERS852551_01037</name>
</gene>
<dbReference type="GO" id="GO:0071973">
    <property type="term" value="P:bacterial-type flagellum-dependent cell motility"/>
    <property type="evidence" value="ECO:0007669"/>
    <property type="project" value="InterPro"/>
</dbReference>